<reference evidence="1" key="1">
    <citation type="submission" date="2021-08" db="EMBL/GenBank/DDBJ databases">
        <title>The first chromosome-level gecko genome reveals the dynamic sex chromosomes of Neotropical dwarf geckos (Sphaerodactylidae: Sphaerodactylus).</title>
        <authorList>
            <person name="Pinto B.J."/>
            <person name="Keating S.E."/>
            <person name="Gamble T."/>
        </authorList>
    </citation>
    <scope>NUCLEOTIDE SEQUENCE</scope>
    <source>
        <strain evidence="1">TG3544</strain>
    </source>
</reference>
<evidence type="ECO:0000313" key="2">
    <source>
        <dbReference type="Proteomes" id="UP000827872"/>
    </source>
</evidence>
<organism evidence="1 2">
    <name type="scientific">Sphaerodactylus townsendi</name>
    <dbReference type="NCBI Taxonomy" id="933632"/>
    <lineage>
        <taxon>Eukaryota</taxon>
        <taxon>Metazoa</taxon>
        <taxon>Chordata</taxon>
        <taxon>Craniata</taxon>
        <taxon>Vertebrata</taxon>
        <taxon>Euteleostomi</taxon>
        <taxon>Lepidosauria</taxon>
        <taxon>Squamata</taxon>
        <taxon>Bifurcata</taxon>
        <taxon>Gekkota</taxon>
        <taxon>Sphaerodactylidae</taxon>
        <taxon>Sphaerodactylus</taxon>
    </lineage>
</organism>
<sequence>MVILPCPPNPEKKREGDEADHGRASSASLHRVTSVHHFRPMSAAPRKHGEHLNESLKLLGYRSKEEGWMLMDDITVRNARSGLVSFELNEHLERFIVIRQSCAMDHAHLTQFAQHLEEDTRNTMANVVLYQNKEDPYKVVVLLVPSKELNLELQNLREEGYSGPPEPSQQFRLQEGEQVHFQFSGNIFASDDGATFGKTYTLIFHAQRKPRLILQIKEVDEYGNYSSPHFKGTVLFYKVTKEDVAKNWEQPLLPQDYQHLDPVCKMTLTLPKNHEFNE</sequence>
<dbReference type="EMBL" id="CM037623">
    <property type="protein sequence ID" value="KAH7988115.1"/>
    <property type="molecule type" value="Genomic_DNA"/>
</dbReference>
<name>A0ACB8E7I8_9SAUR</name>
<evidence type="ECO:0000313" key="1">
    <source>
        <dbReference type="EMBL" id="KAH7988115.1"/>
    </source>
</evidence>
<dbReference type="Proteomes" id="UP000827872">
    <property type="component" value="Linkage Group LG10"/>
</dbReference>
<comment type="caution">
    <text evidence="1">The sequence shown here is derived from an EMBL/GenBank/DDBJ whole genome shotgun (WGS) entry which is preliminary data.</text>
</comment>
<proteinExistence type="predicted"/>
<keyword evidence="2" id="KW-1185">Reference proteome</keyword>
<protein>
    <submittedName>
        <fullName evidence="1">Uncharacterized protein</fullName>
    </submittedName>
</protein>
<gene>
    <name evidence="1" type="ORF">K3G42_007910</name>
</gene>
<accession>A0ACB8E7I8</accession>